<dbReference type="EMBL" id="LJQN01000099">
    <property type="protein sequence ID" value="KPX53787.1"/>
    <property type="molecule type" value="Genomic_DNA"/>
</dbReference>
<evidence type="ECO:0000313" key="2">
    <source>
        <dbReference type="EMBL" id="KPX53787.1"/>
    </source>
</evidence>
<gene>
    <name evidence="2" type="ORF">ALO67_102104</name>
</gene>
<organism evidence="2 3">
    <name type="scientific">Pseudomonas amygdali pv. hibisci</name>
    <dbReference type="NCBI Taxonomy" id="251723"/>
    <lineage>
        <taxon>Bacteria</taxon>
        <taxon>Pseudomonadati</taxon>
        <taxon>Pseudomonadota</taxon>
        <taxon>Gammaproteobacteria</taxon>
        <taxon>Pseudomonadales</taxon>
        <taxon>Pseudomonadaceae</taxon>
        <taxon>Pseudomonas</taxon>
        <taxon>Pseudomonas amygdali</taxon>
    </lineage>
</organism>
<name>A0AB34U5L4_PSEA0</name>
<sequence>MDDGCGSINVDTSFISEILLRNAQCRQLSAHYIQQGLARQVGFVGYIEFVVLNFVTAPSRCQKKAQNPAPPNCGAQLKRREEAGERRRRWASR</sequence>
<feature type="region of interest" description="Disordered" evidence="1">
    <location>
        <begin position="62"/>
        <end position="93"/>
    </location>
</feature>
<evidence type="ECO:0000256" key="1">
    <source>
        <dbReference type="SAM" id="MobiDB-lite"/>
    </source>
</evidence>
<accession>A0AB34U5L4</accession>
<evidence type="ECO:0000313" key="3">
    <source>
        <dbReference type="Proteomes" id="UP000050545"/>
    </source>
</evidence>
<proteinExistence type="predicted"/>
<comment type="caution">
    <text evidence="2">The sequence shown here is derived from an EMBL/GenBank/DDBJ whole genome shotgun (WGS) entry which is preliminary data.</text>
</comment>
<reference evidence="2 3" key="1">
    <citation type="submission" date="2015-09" db="EMBL/GenBank/DDBJ databases">
        <title>Genome announcement of multiple Pseudomonas syringae strains.</title>
        <authorList>
            <person name="Thakur S."/>
            <person name="Wang P.W."/>
            <person name="Gong Y."/>
            <person name="Weir B.S."/>
            <person name="Guttman D.S."/>
        </authorList>
    </citation>
    <scope>NUCLEOTIDE SEQUENCE [LARGE SCALE GENOMIC DNA]</scope>
    <source>
        <strain evidence="2 3">ICMP9623</strain>
    </source>
</reference>
<protein>
    <submittedName>
        <fullName evidence="2">Uncharacterized protein</fullName>
    </submittedName>
</protein>
<dbReference type="AlphaFoldDB" id="A0AB34U5L4"/>
<dbReference type="Proteomes" id="UP000050545">
    <property type="component" value="Unassembled WGS sequence"/>
</dbReference>